<dbReference type="Gene3D" id="3.40.50.300">
    <property type="entry name" value="P-loop containing nucleotide triphosphate hydrolases"/>
    <property type="match status" value="1"/>
</dbReference>
<evidence type="ECO:0000256" key="2">
    <source>
        <dbReference type="ARBA" id="ARBA00022741"/>
    </source>
</evidence>
<dbReference type="GO" id="GO:0016787">
    <property type="term" value="F:hydrolase activity"/>
    <property type="evidence" value="ECO:0007669"/>
    <property type="project" value="UniProtKB-KW"/>
</dbReference>
<evidence type="ECO:0000256" key="3">
    <source>
        <dbReference type="ARBA" id="ARBA00022801"/>
    </source>
</evidence>
<evidence type="ECO:0000256" key="4">
    <source>
        <dbReference type="ARBA" id="ARBA00023134"/>
    </source>
</evidence>
<keyword evidence="2" id="KW-0547">Nucleotide-binding</keyword>
<comment type="similarity">
    <text evidence="1">Belongs to the GPN-loop GTPase family.</text>
</comment>
<evidence type="ECO:0000256" key="1">
    <source>
        <dbReference type="ARBA" id="ARBA00005290"/>
    </source>
</evidence>
<keyword evidence="7" id="KW-1185">Reference proteome</keyword>
<dbReference type="AlphaFoldDB" id="A0A3M2LMV5"/>
<keyword evidence="4" id="KW-0342">GTP-binding</keyword>
<dbReference type="InterPro" id="IPR052705">
    <property type="entry name" value="Gliding_Motility_GTPase"/>
</dbReference>
<dbReference type="PANTHER" id="PTHR42708:SF1">
    <property type="entry name" value="GLIDING MOTILITY PROTEIN MGLA"/>
    <property type="match status" value="1"/>
</dbReference>
<reference evidence="6 7" key="1">
    <citation type="submission" date="2018-10" db="EMBL/GenBank/DDBJ databases">
        <title>Isolation from soil.</title>
        <authorList>
            <person name="Hu J."/>
        </authorList>
    </citation>
    <scope>NUCLEOTIDE SEQUENCE [LARGE SCALE GENOMIC DNA]</scope>
    <source>
        <strain evidence="6 7">NEAU-Ht49</strain>
    </source>
</reference>
<dbReference type="RefSeq" id="WP_122198164.1">
    <property type="nucleotide sequence ID" value="NZ_JBHSKC010000006.1"/>
</dbReference>
<accession>A0A3M2LMV5</accession>
<dbReference type="GO" id="GO:0005525">
    <property type="term" value="F:GTP binding"/>
    <property type="evidence" value="ECO:0007669"/>
    <property type="project" value="UniProtKB-KW"/>
</dbReference>
<evidence type="ECO:0000313" key="6">
    <source>
        <dbReference type="EMBL" id="RMI38779.1"/>
    </source>
</evidence>
<dbReference type="Proteomes" id="UP000282674">
    <property type="component" value="Unassembled WGS sequence"/>
</dbReference>
<dbReference type="CDD" id="cd00882">
    <property type="entry name" value="Ras_like_GTPase"/>
    <property type="match status" value="1"/>
</dbReference>
<comment type="caution">
    <text evidence="6">The sequence shown here is derived from an EMBL/GenBank/DDBJ whole genome shotgun (WGS) entry which is preliminary data.</text>
</comment>
<gene>
    <name evidence="6" type="ORF">EBO15_31800</name>
</gene>
<dbReference type="Pfam" id="PF03029">
    <property type="entry name" value="ATP_bind_1"/>
    <property type="match status" value="1"/>
</dbReference>
<name>A0A3M2LMV5_9ACTN</name>
<dbReference type="OrthoDB" id="3371691at2"/>
<feature type="region of interest" description="Disordered" evidence="5">
    <location>
        <begin position="1"/>
        <end position="20"/>
    </location>
</feature>
<evidence type="ECO:0000313" key="7">
    <source>
        <dbReference type="Proteomes" id="UP000282674"/>
    </source>
</evidence>
<evidence type="ECO:0000256" key="5">
    <source>
        <dbReference type="SAM" id="MobiDB-lite"/>
    </source>
</evidence>
<protein>
    <submittedName>
        <fullName evidence="6">ATP-binding protein</fullName>
    </submittedName>
</protein>
<dbReference type="InterPro" id="IPR004130">
    <property type="entry name" value="Gpn"/>
</dbReference>
<proteinExistence type="inferred from homology"/>
<dbReference type="InterPro" id="IPR027417">
    <property type="entry name" value="P-loop_NTPase"/>
</dbReference>
<sequence>MASVGSEPAAPGDTPPDEPEVLFVPGTVERTAKILVVGSFGVGKTTFVGSVSEIEPLRTEEAITAASVGVDDLRGLPGKTTTTVALDFGRVSLSDRLVLYLFGTPGQRRFWDMWAGLAEGAAGILVLVDVRRLADSFEVLDQLEDAGLDAFAVAVNRFPDSPDHDPAALREALDLLPRTPVLACDARDRESAVASLVQLVEHVIDRSETR</sequence>
<dbReference type="GO" id="GO:0005524">
    <property type="term" value="F:ATP binding"/>
    <property type="evidence" value="ECO:0007669"/>
    <property type="project" value="UniProtKB-KW"/>
</dbReference>
<keyword evidence="3" id="KW-0378">Hydrolase</keyword>
<dbReference type="PANTHER" id="PTHR42708">
    <property type="entry name" value="ATP/GTP-BINDING PROTEIN-RELATED"/>
    <property type="match status" value="1"/>
</dbReference>
<organism evidence="6 7">
    <name type="scientific">Actinomadura harenae</name>
    <dbReference type="NCBI Taxonomy" id="2483351"/>
    <lineage>
        <taxon>Bacteria</taxon>
        <taxon>Bacillati</taxon>
        <taxon>Actinomycetota</taxon>
        <taxon>Actinomycetes</taxon>
        <taxon>Streptosporangiales</taxon>
        <taxon>Thermomonosporaceae</taxon>
        <taxon>Actinomadura</taxon>
    </lineage>
</organism>
<dbReference type="SUPFAM" id="SSF52540">
    <property type="entry name" value="P-loop containing nucleoside triphosphate hydrolases"/>
    <property type="match status" value="1"/>
</dbReference>
<keyword evidence="6" id="KW-0067">ATP-binding</keyword>
<dbReference type="EMBL" id="RFFG01000079">
    <property type="protein sequence ID" value="RMI38779.1"/>
    <property type="molecule type" value="Genomic_DNA"/>
</dbReference>